<protein>
    <submittedName>
        <fullName evidence="9">tRNA(fMet)-specific endonuclease VapC</fullName>
        <ecNumber evidence="9">3.1.-.-</ecNumber>
    </submittedName>
</protein>
<reference evidence="9 10" key="1">
    <citation type="submission" date="2018-06" db="EMBL/GenBank/DDBJ databases">
        <authorList>
            <consortium name="Pathogen Informatics"/>
            <person name="Doyle S."/>
        </authorList>
    </citation>
    <scope>NUCLEOTIDE SEQUENCE [LARGE SCALE GENOMIC DNA]</scope>
    <source>
        <strain evidence="9 10">NCTC10283</strain>
    </source>
</reference>
<sequence>MGISILSHAEIQYGFAKKPKKTKMQRLFNQLLLRIEVLPFDETVSTHYGQFKANVEKQGKSLAPLDMLIAAHASAIDAILVSNDQAFQQIKDLHVQDWTQE</sequence>
<keyword evidence="9" id="KW-0255">Endonuclease</keyword>
<dbReference type="Proteomes" id="UP000254209">
    <property type="component" value="Unassembled WGS sequence"/>
</dbReference>
<feature type="domain" description="PIN" evidence="8">
    <location>
        <begin position="3"/>
        <end position="91"/>
    </location>
</feature>
<accession>A0A376BUN7</accession>
<evidence type="ECO:0000259" key="8">
    <source>
        <dbReference type="Pfam" id="PF01850"/>
    </source>
</evidence>
<dbReference type="Gene3D" id="3.40.50.1010">
    <property type="entry name" value="5'-nuclease"/>
    <property type="match status" value="1"/>
</dbReference>
<keyword evidence="2" id="KW-1277">Toxin-antitoxin system</keyword>
<dbReference type="InterPro" id="IPR002716">
    <property type="entry name" value="PIN_dom"/>
</dbReference>
<dbReference type="OrthoDB" id="9796690at2"/>
<dbReference type="GO" id="GO:0016787">
    <property type="term" value="F:hydrolase activity"/>
    <property type="evidence" value="ECO:0007669"/>
    <property type="project" value="UniProtKB-KW"/>
</dbReference>
<dbReference type="InterPro" id="IPR029060">
    <property type="entry name" value="PIN-like_dom_sf"/>
</dbReference>
<evidence type="ECO:0000256" key="6">
    <source>
        <dbReference type="ARBA" id="ARBA00022842"/>
    </source>
</evidence>
<dbReference type="SUPFAM" id="SSF88723">
    <property type="entry name" value="PIN domain-like"/>
    <property type="match status" value="1"/>
</dbReference>
<dbReference type="CDD" id="cd18740">
    <property type="entry name" value="PIN_VapC4-5_FitB-like"/>
    <property type="match status" value="1"/>
</dbReference>
<evidence type="ECO:0000313" key="9">
    <source>
        <dbReference type="EMBL" id="SSY80551.1"/>
    </source>
</evidence>
<dbReference type="Pfam" id="PF01850">
    <property type="entry name" value="PIN"/>
    <property type="match status" value="1"/>
</dbReference>
<evidence type="ECO:0000256" key="7">
    <source>
        <dbReference type="ARBA" id="ARBA00038093"/>
    </source>
</evidence>
<dbReference type="RefSeq" id="WP_051968535.1">
    <property type="nucleotide sequence ID" value="NZ_CP091519.2"/>
</dbReference>
<keyword evidence="4" id="KW-0479">Metal-binding</keyword>
<evidence type="ECO:0000256" key="3">
    <source>
        <dbReference type="ARBA" id="ARBA00022722"/>
    </source>
</evidence>
<organism evidence="9 10">
    <name type="scientific">Alysiella crassa</name>
    <dbReference type="NCBI Taxonomy" id="153491"/>
    <lineage>
        <taxon>Bacteria</taxon>
        <taxon>Pseudomonadati</taxon>
        <taxon>Pseudomonadota</taxon>
        <taxon>Betaproteobacteria</taxon>
        <taxon>Neisseriales</taxon>
        <taxon>Neisseriaceae</taxon>
        <taxon>Alysiella</taxon>
    </lineage>
</organism>
<dbReference type="STRING" id="1120980.GCA_000745955_01619"/>
<evidence type="ECO:0000256" key="5">
    <source>
        <dbReference type="ARBA" id="ARBA00022801"/>
    </source>
</evidence>
<keyword evidence="6" id="KW-0460">Magnesium</keyword>
<dbReference type="PANTHER" id="PTHR33653">
    <property type="entry name" value="RIBONUCLEASE VAPC2"/>
    <property type="match status" value="1"/>
</dbReference>
<keyword evidence="10" id="KW-1185">Reference proteome</keyword>
<keyword evidence="5 9" id="KW-0378">Hydrolase</keyword>
<keyword evidence="3" id="KW-0540">Nuclease</keyword>
<evidence type="ECO:0000256" key="2">
    <source>
        <dbReference type="ARBA" id="ARBA00022649"/>
    </source>
</evidence>
<dbReference type="EC" id="3.1.-.-" evidence="9"/>
<proteinExistence type="inferred from homology"/>
<dbReference type="PANTHER" id="PTHR33653:SF1">
    <property type="entry name" value="RIBONUCLEASE VAPC2"/>
    <property type="match status" value="1"/>
</dbReference>
<dbReference type="EMBL" id="UFSO01000003">
    <property type="protein sequence ID" value="SSY80551.1"/>
    <property type="molecule type" value="Genomic_DNA"/>
</dbReference>
<dbReference type="InterPro" id="IPR050556">
    <property type="entry name" value="Type_II_TA_system_RNase"/>
</dbReference>
<dbReference type="AlphaFoldDB" id="A0A376BUN7"/>
<name>A0A376BUN7_9NEIS</name>
<dbReference type="GO" id="GO:0046872">
    <property type="term" value="F:metal ion binding"/>
    <property type="evidence" value="ECO:0007669"/>
    <property type="project" value="UniProtKB-KW"/>
</dbReference>
<gene>
    <name evidence="9" type="primary">vapC_2</name>
    <name evidence="9" type="ORF">NCTC10283_02111</name>
</gene>
<evidence type="ECO:0000256" key="4">
    <source>
        <dbReference type="ARBA" id="ARBA00022723"/>
    </source>
</evidence>
<comment type="similarity">
    <text evidence="7">Belongs to the PINc/VapC protein family.</text>
</comment>
<dbReference type="GO" id="GO:0004519">
    <property type="term" value="F:endonuclease activity"/>
    <property type="evidence" value="ECO:0007669"/>
    <property type="project" value="UniProtKB-KW"/>
</dbReference>
<evidence type="ECO:0000313" key="10">
    <source>
        <dbReference type="Proteomes" id="UP000254209"/>
    </source>
</evidence>
<evidence type="ECO:0000256" key="1">
    <source>
        <dbReference type="ARBA" id="ARBA00001946"/>
    </source>
</evidence>
<comment type="cofactor">
    <cofactor evidence="1">
        <name>Mg(2+)</name>
        <dbReference type="ChEBI" id="CHEBI:18420"/>
    </cofactor>
</comment>